<dbReference type="EnsemblPlants" id="AET3Gv20531900.7">
    <property type="protein sequence ID" value="AET3Gv20531900.7"/>
    <property type="gene ID" value="AET3Gv20531900"/>
</dbReference>
<dbReference type="Proteomes" id="UP000015105">
    <property type="component" value="Chromosome 3D"/>
</dbReference>
<reference evidence="2" key="2">
    <citation type="journal article" date="2017" name="Nat. Plants">
        <title>The Aegilops tauschii genome reveals multiple impacts of transposons.</title>
        <authorList>
            <person name="Zhao G."/>
            <person name="Zou C."/>
            <person name="Li K."/>
            <person name="Wang K."/>
            <person name="Li T."/>
            <person name="Gao L."/>
            <person name="Zhang X."/>
            <person name="Wang H."/>
            <person name="Yang Z."/>
            <person name="Liu X."/>
            <person name="Jiang W."/>
            <person name="Mao L."/>
            <person name="Kong X."/>
            <person name="Jiao Y."/>
            <person name="Jia J."/>
        </authorList>
    </citation>
    <scope>NUCLEOTIDE SEQUENCE [LARGE SCALE GENOMIC DNA]</scope>
    <source>
        <strain evidence="2">cv. AL8/78</strain>
    </source>
</reference>
<evidence type="ECO:0000313" key="2">
    <source>
        <dbReference type="Proteomes" id="UP000015105"/>
    </source>
</evidence>
<reference evidence="2" key="1">
    <citation type="journal article" date="2014" name="Science">
        <title>Ancient hybridizations among the ancestral genomes of bread wheat.</title>
        <authorList>
            <consortium name="International Wheat Genome Sequencing Consortium,"/>
            <person name="Marcussen T."/>
            <person name="Sandve S.R."/>
            <person name="Heier L."/>
            <person name="Spannagl M."/>
            <person name="Pfeifer M."/>
            <person name="Jakobsen K.S."/>
            <person name="Wulff B.B."/>
            <person name="Steuernagel B."/>
            <person name="Mayer K.F."/>
            <person name="Olsen O.A."/>
        </authorList>
    </citation>
    <scope>NUCLEOTIDE SEQUENCE [LARGE SCALE GENOMIC DNA]</scope>
    <source>
        <strain evidence="2">cv. AL8/78</strain>
    </source>
</reference>
<proteinExistence type="predicted"/>
<dbReference type="AlphaFoldDB" id="A0A453F0E9"/>
<dbReference type="EnsemblPlants" id="AET3Gv20531900.1">
    <property type="protein sequence ID" value="AET3Gv20531900.1"/>
    <property type="gene ID" value="AET3Gv20531900"/>
</dbReference>
<reference evidence="1" key="3">
    <citation type="journal article" date="2017" name="Nature">
        <title>Genome sequence of the progenitor of the wheat D genome Aegilops tauschii.</title>
        <authorList>
            <person name="Luo M.C."/>
            <person name="Gu Y.Q."/>
            <person name="Puiu D."/>
            <person name="Wang H."/>
            <person name="Twardziok S.O."/>
            <person name="Deal K.R."/>
            <person name="Huo N."/>
            <person name="Zhu T."/>
            <person name="Wang L."/>
            <person name="Wang Y."/>
            <person name="McGuire P.E."/>
            <person name="Liu S."/>
            <person name="Long H."/>
            <person name="Ramasamy R.K."/>
            <person name="Rodriguez J.C."/>
            <person name="Van S.L."/>
            <person name="Yuan L."/>
            <person name="Wang Z."/>
            <person name="Xia Z."/>
            <person name="Xiao L."/>
            <person name="Anderson O.D."/>
            <person name="Ouyang S."/>
            <person name="Liang Y."/>
            <person name="Zimin A.V."/>
            <person name="Pertea G."/>
            <person name="Qi P."/>
            <person name="Bennetzen J.L."/>
            <person name="Dai X."/>
            <person name="Dawson M.W."/>
            <person name="Muller H.G."/>
            <person name="Kugler K."/>
            <person name="Rivarola-Duarte L."/>
            <person name="Spannagl M."/>
            <person name="Mayer K.F.X."/>
            <person name="Lu F.H."/>
            <person name="Bevan M.W."/>
            <person name="Leroy P."/>
            <person name="Li P."/>
            <person name="You F.M."/>
            <person name="Sun Q."/>
            <person name="Liu Z."/>
            <person name="Lyons E."/>
            <person name="Wicker T."/>
            <person name="Salzberg S.L."/>
            <person name="Devos K.M."/>
            <person name="Dvorak J."/>
        </authorList>
    </citation>
    <scope>NUCLEOTIDE SEQUENCE [LARGE SCALE GENOMIC DNA]</scope>
    <source>
        <strain evidence="1">cv. AL8/78</strain>
    </source>
</reference>
<dbReference type="Gramene" id="AET3Gv20531900.7">
    <property type="protein sequence ID" value="AET3Gv20531900.7"/>
    <property type="gene ID" value="AET3Gv20531900"/>
</dbReference>
<dbReference type="Gramene" id="AET3Gv20531900.1">
    <property type="protein sequence ID" value="AET3Gv20531900.1"/>
    <property type="gene ID" value="AET3Gv20531900"/>
</dbReference>
<reference evidence="1" key="4">
    <citation type="submission" date="2019-03" db="UniProtKB">
        <authorList>
            <consortium name="EnsemblPlants"/>
        </authorList>
    </citation>
    <scope>IDENTIFICATION</scope>
</reference>
<dbReference type="Gramene" id="AET3Gv20531900.3">
    <property type="protein sequence ID" value="AET3Gv20531900.3"/>
    <property type="gene ID" value="AET3Gv20531900"/>
</dbReference>
<dbReference type="Gramene" id="AET3Gv20531900.4">
    <property type="protein sequence ID" value="AET3Gv20531900.4"/>
    <property type="gene ID" value="AET3Gv20531900"/>
</dbReference>
<name>A0A453F0E9_AEGTS</name>
<accession>A0A453F0E9</accession>
<keyword evidence="2" id="KW-1185">Reference proteome</keyword>
<sequence length="104" mass="12164">MLLTDLQGWKICCLMYVASKQLDQVSGSVHVRFFVVYSLEHCYQTVSWRFISTHVPVINYSVNECLCPQLSGGIVVGYQNLHFNKHFLRYLFVLDFYLIQKPLI</sequence>
<protein>
    <submittedName>
        <fullName evidence="1">Uncharacterized protein</fullName>
    </submittedName>
</protein>
<organism evidence="1 2">
    <name type="scientific">Aegilops tauschii subsp. strangulata</name>
    <name type="common">Goatgrass</name>
    <dbReference type="NCBI Taxonomy" id="200361"/>
    <lineage>
        <taxon>Eukaryota</taxon>
        <taxon>Viridiplantae</taxon>
        <taxon>Streptophyta</taxon>
        <taxon>Embryophyta</taxon>
        <taxon>Tracheophyta</taxon>
        <taxon>Spermatophyta</taxon>
        <taxon>Magnoliopsida</taxon>
        <taxon>Liliopsida</taxon>
        <taxon>Poales</taxon>
        <taxon>Poaceae</taxon>
        <taxon>BOP clade</taxon>
        <taxon>Pooideae</taxon>
        <taxon>Triticodae</taxon>
        <taxon>Triticeae</taxon>
        <taxon>Triticinae</taxon>
        <taxon>Aegilops</taxon>
    </lineage>
</organism>
<dbReference type="EnsemblPlants" id="AET3Gv20531900.3">
    <property type="protein sequence ID" value="AET3Gv20531900.3"/>
    <property type="gene ID" value="AET3Gv20531900"/>
</dbReference>
<evidence type="ECO:0000313" key="1">
    <source>
        <dbReference type="EnsemblPlants" id="AET3Gv20531900.4"/>
    </source>
</evidence>
<reference evidence="1" key="5">
    <citation type="journal article" date="2021" name="G3 (Bethesda)">
        <title>Aegilops tauschii genome assembly Aet v5.0 features greater sequence contiguity and improved annotation.</title>
        <authorList>
            <person name="Wang L."/>
            <person name="Zhu T."/>
            <person name="Rodriguez J.C."/>
            <person name="Deal K.R."/>
            <person name="Dubcovsky J."/>
            <person name="McGuire P.E."/>
            <person name="Lux T."/>
            <person name="Spannagl M."/>
            <person name="Mayer K.F.X."/>
            <person name="Baldrich P."/>
            <person name="Meyers B.C."/>
            <person name="Huo N."/>
            <person name="Gu Y.Q."/>
            <person name="Zhou H."/>
            <person name="Devos K.M."/>
            <person name="Bennetzen J.L."/>
            <person name="Unver T."/>
            <person name="Budak H."/>
            <person name="Gulick P.J."/>
            <person name="Galiba G."/>
            <person name="Kalapos B."/>
            <person name="Nelson D.R."/>
            <person name="Li P."/>
            <person name="You F.M."/>
            <person name="Luo M.C."/>
            <person name="Dvorak J."/>
        </authorList>
    </citation>
    <scope>NUCLEOTIDE SEQUENCE [LARGE SCALE GENOMIC DNA]</scope>
    <source>
        <strain evidence="1">cv. AL8/78</strain>
    </source>
</reference>
<dbReference type="EnsemblPlants" id="AET3Gv20531900.4">
    <property type="protein sequence ID" value="AET3Gv20531900.4"/>
    <property type="gene ID" value="AET3Gv20531900"/>
</dbReference>